<dbReference type="AlphaFoldDB" id="A0A0G1JG55"/>
<reference evidence="2 3" key="1">
    <citation type="journal article" date="2015" name="Nature">
        <title>rRNA introns, odd ribosomes, and small enigmatic genomes across a large radiation of phyla.</title>
        <authorList>
            <person name="Brown C.T."/>
            <person name="Hug L.A."/>
            <person name="Thomas B.C."/>
            <person name="Sharon I."/>
            <person name="Castelle C.J."/>
            <person name="Singh A."/>
            <person name="Wilkins M.J."/>
            <person name="Williams K.H."/>
            <person name="Banfield J.F."/>
        </authorList>
    </citation>
    <scope>NUCLEOTIDE SEQUENCE [LARGE SCALE GENOMIC DNA]</scope>
</reference>
<gene>
    <name evidence="2" type="ORF">UW63_C0029G0014</name>
</gene>
<organism evidence="2 3">
    <name type="scientific">Candidatus Uhrbacteria bacterium GW2011_GWF2_44_350</name>
    <dbReference type="NCBI Taxonomy" id="1619000"/>
    <lineage>
        <taxon>Bacteria</taxon>
        <taxon>Candidatus Uhriibacteriota</taxon>
    </lineage>
</organism>
<evidence type="ECO:0000313" key="2">
    <source>
        <dbReference type="EMBL" id="KKT70310.1"/>
    </source>
</evidence>
<proteinExistence type="predicted"/>
<feature type="compositionally biased region" description="Basic residues" evidence="1">
    <location>
        <begin position="93"/>
        <end position="107"/>
    </location>
</feature>
<dbReference type="EMBL" id="LCJB01000029">
    <property type="protein sequence ID" value="KKT70310.1"/>
    <property type="molecule type" value="Genomic_DNA"/>
</dbReference>
<protein>
    <submittedName>
        <fullName evidence="2">Uncharacterized protein</fullName>
    </submittedName>
</protein>
<name>A0A0G1JG55_9BACT</name>
<evidence type="ECO:0000256" key="1">
    <source>
        <dbReference type="SAM" id="MobiDB-lite"/>
    </source>
</evidence>
<feature type="region of interest" description="Disordered" evidence="1">
    <location>
        <begin position="84"/>
        <end position="109"/>
    </location>
</feature>
<accession>A0A0G1JG55</accession>
<comment type="caution">
    <text evidence="2">The sequence shown here is derived from an EMBL/GenBank/DDBJ whole genome shotgun (WGS) entry which is preliminary data.</text>
</comment>
<sequence length="310" mass="35309">MSTNTRLDEEDACLALQILAEERLSLQQIAEHFRASPRALVRLLDGIQEDGYREQWTRLRSLCVKPQVKPPVFELPKLRVPEVKTKRLERNKGKPSRPKTVSSKKKKSGEPRKSLADLIEAIRFFVEEGWLIEQVCGHFETTEAELREAAKRAPPELRAGWDCLRAKLKSERARASVRAVYVKRENNDPDVQEKKTKFFEFLYSSMSIEKASQAAKVSVGIGKRWRREAGITKRQPPGKRELPAYQQALSVLAQGERLVDEVAEEFGLNSSELRGKCRRSKIAFRKEKSGPKKIPAVCYVTLVGKRVLNG</sequence>
<dbReference type="Proteomes" id="UP000034154">
    <property type="component" value="Unassembled WGS sequence"/>
</dbReference>
<evidence type="ECO:0000313" key="3">
    <source>
        <dbReference type="Proteomes" id="UP000034154"/>
    </source>
</evidence>